<proteinExistence type="inferred from homology"/>
<evidence type="ECO:0000256" key="6">
    <source>
        <dbReference type="ARBA" id="ARBA00023288"/>
    </source>
</evidence>
<protein>
    <submittedName>
        <fullName evidence="9">YaeC family lipoprotein</fullName>
    </submittedName>
</protein>
<dbReference type="STRING" id="857290.HMPREF9156_00554"/>
<keyword evidence="6 9" id="KW-0449">Lipoprotein</keyword>
<dbReference type="PANTHER" id="PTHR30429">
    <property type="entry name" value="D-METHIONINE-BINDING LIPOPROTEIN METQ"/>
    <property type="match status" value="1"/>
</dbReference>
<dbReference type="HOGENOM" id="CLU_067080_1_1_11"/>
<keyword evidence="8" id="KW-1133">Transmembrane helix</keyword>
<organism evidence="9 10">
    <name type="scientific">Scardovia wiggsiae F0424</name>
    <dbReference type="NCBI Taxonomy" id="857290"/>
    <lineage>
        <taxon>Bacteria</taxon>
        <taxon>Bacillati</taxon>
        <taxon>Actinomycetota</taxon>
        <taxon>Actinomycetes</taxon>
        <taxon>Bifidobacteriales</taxon>
        <taxon>Bifidobacteriaceae</taxon>
        <taxon>Scardovia</taxon>
    </lineage>
</organism>
<evidence type="ECO:0000256" key="7">
    <source>
        <dbReference type="SAM" id="MobiDB-lite"/>
    </source>
</evidence>
<keyword evidence="10" id="KW-1185">Reference proteome</keyword>
<dbReference type="Pfam" id="PF03180">
    <property type="entry name" value="Lipoprotein_9"/>
    <property type="match status" value="1"/>
</dbReference>
<comment type="caution">
    <text evidence="9">The sequence shown here is derived from an EMBL/GenBank/DDBJ whole genome shotgun (WGS) entry which is preliminary data.</text>
</comment>
<name>J0D571_9BIFI</name>
<feature type="compositionally biased region" description="Polar residues" evidence="7">
    <location>
        <begin position="1"/>
        <end position="11"/>
    </location>
</feature>
<evidence type="ECO:0000256" key="4">
    <source>
        <dbReference type="ARBA" id="ARBA00023136"/>
    </source>
</evidence>
<evidence type="ECO:0000313" key="10">
    <source>
        <dbReference type="Proteomes" id="UP000006415"/>
    </source>
</evidence>
<evidence type="ECO:0000256" key="5">
    <source>
        <dbReference type="ARBA" id="ARBA00023139"/>
    </source>
</evidence>
<reference evidence="9 10" key="1">
    <citation type="submission" date="2012-01" db="EMBL/GenBank/DDBJ databases">
        <title>The Genome Sequence of Scardovia wiggsiae F0424.</title>
        <authorList>
            <consortium name="The Broad Institute Genome Sequencing Platform"/>
            <person name="Earl A."/>
            <person name="Ward D."/>
            <person name="Feldgarden M."/>
            <person name="Gevers D."/>
            <person name="Izard J."/>
            <person name="Ganesan A."/>
            <person name="Baranova O.V."/>
            <person name="Blanton J.M."/>
            <person name="Tanner A.C."/>
            <person name="Mathney J."/>
            <person name="Dewhirst F.E."/>
            <person name="Young S.K."/>
            <person name="Zeng Q."/>
            <person name="Gargeya S."/>
            <person name="Fitzgerald M."/>
            <person name="Haas B."/>
            <person name="Abouelleil A."/>
            <person name="Alvarado L."/>
            <person name="Arachchi H.M."/>
            <person name="Berlin A."/>
            <person name="Chapman S.B."/>
            <person name="Gearin G."/>
            <person name="Goldberg J."/>
            <person name="Griggs A."/>
            <person name="Gujja S."/>
            <person name="Hansen M."/>
            <person name="Heiman D."/>
            <person name="Howarth C."/>
            <person name="Larimer J."/>
            <person name="Lui A."/>
            <person name="MacDonald P.J.P."/>
            <person name="McCowen C."/>
            <person name="Montmayeur A."/>
            <person name="Murphy C."/>
            <person name="Neiman D."/>
            <person name="Pearson M."/>
            <person name="Priest M."/>
            <person name="Roberts A."/>
            <person name="Saif S."/>
            <person name="Shea T."/>
            <person name="Sisk P."/>
            <person name="Stolte C."/>
            <person name="Sykes S."/>
            <person name="Wortman J."/>
            <person name="Nusbaum C."/>
            <person name="Birren B."/>
        </authorList>
    </citation>
    <scope>NUCLEOTIDE SEQUENCE [LARGE SCALE GENOMIC DNA]</scope>
    <source>
        <strain evidence="9 10">F0424</strain>
    </source>
</reference>
<dbReference type="PANTHER" id="PTHR30429:SF3">
    <property type="entry name" value="LIPOPROTEIN"/>
    <property type="match status" value="1"/>
</dbReference>
<dbReference type="Gene3D" id="3.40.190.10">
    <property type="entry name" value="Periplasmic binding protein-like II"/>
    <property type="match status" value="2"/>
</dbReference>
<dbReference type="InterPro" id="IPR004872">
    <property type="entry name" value="Lipoprotein_NlpA"/>
</dbReference>
<evidence type="ECO:0000256" key="2">
    <source>
        <dbReference type="ARBA" id="ARBA00008973"/>
    </source>
</evidence>
<accession>J0D571</accession>
<evidence type="ECO:0000256" key="1">
    <source>
        <dbReference type="ARBA" id="ARBA00004635"/>
    </source>
</evidence>
<dbReference type="Proteomes" id="UP000006415">
    <property type="component" value="Unassembled WGS sequence"/>
</dbReference>
<evidence type="ECO:0000256" key="3">
    <source>
        <dbReference type="ARBA" id="ARBA00022729"/>
    </source>
</evidence>
<sequence>MASPTNLQGTDPQGADNTGTGNGSGSSQSGSKDQQAAGDISTAEPVRVDNRVRNSIIALVVVALLAVGAFFVFRAFSSNRPSAPKGSKGNPVVIGVVGANDPQWKVFQEEAQKQGIYVQLKNFTDYTSENPALAQGSLDLNEFQHILYLANYNVKNNQDLQPIGGVAVYPLGLYSSRYKNVGSIPQGATVAIPNDETNQARAIGVLEGAGLIKLKGRWTAFTTPNDIDASASKVTVKAVEAAKVANALGDPSVSAGVVNNDYVKDAGLSPQDAIYHDSASSESAKPYINVWVSRKADANNAVYRKLVEIFHNDAVTKALKDHFSGQAVLNNDSPESLQKILREVQKQETGSAK</sequence>
<evidence type="ECO:0000256" key="8">
    <source>
        <dbReference type="SAM" id="Phobius"/>
    </source>
</evidence>
<keyword evidence="3" id="KW-0732">Signal</keyword>
<dbReference type="OrthoDB" id="9812878at2"/>
<evidence type="ECO:0000313" key="9">
    <source>
        <dbReference type="EMBL" id="EJD65110.1"/>
    </source>
</evidence>
<keyword evidence="5" id="KW-0564">Palmitate</keyword>
<feature type="region of interest" description="Disordered" evidence="7">
    <location>
        <begin position="1"/>
        <end position="42"/>
    </location>
</feature>
<comment type="similarity">
    <text evidence="2">Belongs to the NlpA lipoprotein family.</text>
</comment>
<keyword evidence="8" id="KW-0812">Transmembrane</keyword>
<feature type="transmembrane region" description="Helical" evidence="8">
    <location>
        <begin position="56"/>
        <end position="76"/>
    </location>
</feature>
<dbReference type="SUPFAM" id="SSF53850">
    <property type="entry name" value="Periplasmic binding protein-like II"/>
    <property type="match status" value="1"/>
</dbReference>
<comment type="subcellular location">
    <subcellularLocation>
        <location evidence="1">Membrane</location>
        <topology evidence="1">Lipid-anchor</topology>
    </subcellularLocation>
</comment>
<dbReference type="eggNOG" id="COG1464">
    <property type="taxonomic scope" value="Bacteria"/>
</dbReference>
<dbReference type="AlphaFoldDB" id="J0D571"/>
<dbReference type="RefSeq" id="WP_007147621.1">
    <property type="nucleotide sequence ID" value="NZ_AKCI01000001.1"/>
</dbReference>
<dbReference type="EMBL" id="AGZS01000002">
    <property type="protein sequence ID" value="EJD65110.1"/>
    <property type="molecule type" value="Genomic_DNA"/>
</dbReference>
<gene>
    <name evidence="9" type="ORF">HMPREF9156_00554</name>
</gene>
<dbReference type="GO" id="GO:0016020">
    <property type="term" value="C:membrane"/>
    <property type="evidence" value="ECO:0007669"/>
    <property type="project" value="UniProtKB-SubCell"/>
</dbReference>
<feature type="compositionally biased region" description="Low complexity" evidence="7">
    <location>
        <begin position="14"/>
        <end position="38"/>
    </location>
</feature>
<keyword evidence="4 8" id="KW-0472">Membrane</keyword>